<sequence length="118" mass="13832">MNNKGRKIGSKNKLTNTSKEGLFKVVSNELKRLNKLITTLPIYERFTKLIPYAKLLCVGNDEISYSTRKIIFESLQSEFKKLKFYINHLPKEKRANELRKILMMLSPEQIEKAIDKIE</sequence>
<protein>
    <submittedName>
        <fullName evidence="1">Uncharacterized protein</fullName>
    </submittedName>
</protein>
<dbReference type="EMBL" id="MSCN01000001">
    <property type="protein sequence ID" value="PQJ79554.1"/>
    <property type="molecule type" value="Genomic_DNA"/>
</dbReference>
<dbReference type="OrthoDB" id="9889244at2"/>
<keyword evidence="2" id="KW-1185">Reference proteome</keyword>
<organism evidence="1 2">
    <name type="scientific">Polaribacter porphyrae</name>
    <dbReference type="NCBI Taxonomy" id="1137780"/>
    <lineage>
        <taxon>Bacteria</taxon>
        <taxon>Pseudomonadati</taxon>
        <taxon>Bacteroidota</taxon>
        <taxon>Flavobacteriia</taxon>
        <taxon>Flavobacteriales</taxon>
        <taxon>Flavobacteriaceae</taxon>
    </lineage>
</organism>
<reference evidence="1 2" key="1">
    <citation type="submission" date="2016-12" db="EMBL/GenBank/DDBJ databases">
        <title>Trade-off between light-utilization and light-protection in marine flavobacteria.</title>
        <authorList>
            <person name="Kumagai Y."/>
            <person name="Yoshizawa S."/>
            <person name="Kogure K."/>
            <person name="Iwasaki W."/>
        </authorList>
    </citation>
    <scope>NUCLEOTIDE SEQUENCE [LARGE SCALE GENOMIC DNA]</scope>
    <source>
        <strain evidence="1 2">NBRC 108759</strain>
    </source>
</reference>
<evidence type="ECO:0000313" key="2">
    <source>
        <dbReference type="Proteomes" id="UP000238882"/>
    </source>
</evidence>
<proteinExistence type="predicted"/>
<dbReference type="AlphaFoldDB" id="A0A2S7WPP7"/>
<name>A0A2S7WPP7_9FLAO</name>
<comment type="caution">
    <text evidence="1">The sequence shown here is derived from an EMBL/GenBank/DDBJ whole genome shotgun (WGS) entry which is preliminary data.</text>
</comment>
<evidence type="ECO:0000313" key="1">
    <source>
        <dbReference type="EMBL" id="PQJ79554.1"/>
    </source>
</evidence>
<dbReference type="RefSeq" id="WP_105016151.1">
    <property type="nucleotide sequence ID" value="NZ_MSCN01000001.1"/>
</dbReference>
<accession>A0A2S7WPP7</accession>
<dbReference type="Proteomes" id="UP000238882">
    <property type="component" value="Unassembled WGS sequence"/>
</dbReference>
<gene>
    <name evidence="1" type="ORF">BTO18_10390</name>
</gene>